<dbReference type="EMBL" id="JBEPLJ010000009">
    <property type="protein sequence ID" value="MET3586439.1"/>
    <property type="molecule type" value="Genomic_DNA"/>
</dbReference>
<feature type="compositionally biased region" description="Basic and acidic residues" evidence="1">
    <location>
        <begin position="51"/>
        <end position="63"/>
    </location>
</feature>
<evidence type="ECO:0000256" key="1">
    <source>
        <dbReference type="SAM" id="MobiDB-lite"/>
    </source>
</evidence>
<organism evidence="2 3">
    <name type="scientific">Pseudorhizobium tarimense</name>
    <dbReference type="NCBI Taxonomy" id="1079109"/>
    <lineage>
        <taxon>Bacteria</taxon>
        <taxon>Pseudomonadati</taxon>
        <taxon>Pseudomonadota</taxon>
        <taxon>Alphaproteobacteria</taxon>
        <taxon>Hyphomicrobiales</taxon>
        <taxon>Rhizobiaceae</taxon>
        <taxon>Rhizobium/Agrobacterium group</taxon>
        <taxon>Pseudorhizobium</taxon>
    </lineage>
</organism>
<feature type="compositionally biased region" description="Basic and acidic residues" evidence="1">
    <location>
        <begin position="33"/>
        <end position="43"/>
    </location>
</feature>
<dbReference type="RefSeq" id="WP_247244429.1">
    <property type="nucleotide sequence ID" value="NZ_JALJRA010000009.1"/>
</dbReference>
<gene>
    <name evidence="2" type="ORF">ABID21_002557</name>
</gene>
<feature type="region of interest" description="Disordered" evidence="1">
    <location>
        <begin position="1"/>
        <end position="63"/>
    </location>
</feature>
<evidence type="ECO:0000313" key="3">
    <source>
        <dbReference type="Proteomes" id="UP001549031"/>
    </source>
</evidence>
<feature type="compositionally biased region" description="Basic and acidic residues" evidence="1">
    <location>
        <begin position="1"/>
        <end position="18"/>
    </location>
</feature>
<dbReference type="Proteomes" id="UP001549031">
    <property type="component" value="Unassembled WGS sequence"/>
</dbReference>
<reference evidence="2 3" key="1">
    <citation type="submission" date="2024-06" db="EMBL/GenBank/DDBJ databases">
        <title>Genomic Encyclopedia of Type Strains, Phase IV (KMG-IV): sequencing the most valuable type-strain genomes for metagenomic binning, comparative biology and taxonomic classification.</title>
        <authorList>
            <person name="Goeker M."/>
        </authorList>
    </citation>
    <scope>NUCLEOTIDE SEQUENCE [LARGE SCALE GENOMIC DNA]</scope>
    <source>
        <strain evidence="2 3">DSM 105042</strain>
    </source>
</reference>
<sequence>MADKNKDEMAQEAVENRDGTAQTGGAKNPAGPHAKDTLVDKQKTPGAGSLPDEKGREADVGPD</sequence>
<proteinExistence type="predicted"/>
<name>A0ABV2H7C5_9HYPH</name>
<comment type="caution">
    <text evidence="2">The sequence shown here is derived from an EMBL/GenBank/DDBJ whole genome shotgun (WGS) entry which is preliminary data.</text>
</comment>
<keyword evidence="3" id="KW-1185">Reference proteome</keyword>
<evidence type="ECO:0000313" key="2">
    <source>
        <dbReference type="EMBL" id="MET3586439.1"/>
    </source>
</evidence>
<accession>A0ABV2H7C5</accession>
<protein>
    <submittedName>
        <fullName evidence="2">Uncharacterized protein</fullName>
    </submittedName>
</protein>